<feature type="signal peptide" evidence="5">
    <location>
        <begin position="1"/>
        <end position="22"/>
    </location>
</feature>
<dbReference type="GO" id="GO:0008191">
    <property type="term" value="F:metalloendopeptidase inhibitor activity"/>
    <property type="evidence" value="ECO:0007669"/>
    <property type="project" value="InterPro"/>
</dbReference>
<keyword evidence="4" id="KW-1015">Disulfide bond</keyword>
<keyword evidence="3" id="KW-0862">Zinc</keyword>
<organism evidence="6">
    <name type="scientific">Haliotis diversicolor</name>
    <name type="common">Abalone</name>
    <name type="synonym">Sulculus diversicolor</name>
    <dbReference type="NCBI Taxonomy" id="36095"/>
    <lineage>
        <taxon>Eukaryota</taxon>
        <taxon>Metazoa</taxon>
        <taxon>Spiralia</taxon>
        <taxon>Lophotrochozoa</taxon>
        <taxon>Mollusca</taxon>
        <taxon>Gastropoda</taxon>
        <taxon>Vetigastropoda</taxon>
        <taxon>Lepetellida</taxon>
        <taxon>Haliotoidea</taxon>
        <taxon>Haliotidae</taxon>
        <taxon>Haliotis</taxon>
    </lineage>
</organism>
<dbReference type="GO" id="GO:0005576">
    <property type="term" value="C:extracellular region"/>
    <property type="evidence" value="ECO:0007669"/>
    <property type="project" value="UniProtKB-SubCell"/>
</dbReference>
<keyword evidence="2" id="KW-0964">Secreted</keyword>
<keyword evidence="3" id="KW-0479">Metal-binding</keyword>
<evidence type="ECO:0000256" key="5">
    <source>
        <dbReference type="SAM" id="SignalP"/>
    </source>
</evidence>
<dbReference type="Pfam" id="PF00965">
    <property type="entry name" value="TIMP"/>
    <property type="match status" value="1"/>
</dbReference>
<dbReference type="EMBL" id="EU244343">
    <property type="protein sequence ID" value="ABY87360.1"/>
    <property type="molecule type" value="mRNA"/>
</dbReference>
<protein>
    <submittedName>
        <fullName evidence="6">Tissue inhibitor of metalloproteinase</fullName>
    </submittedName>
</protein>
<feature type="disulfide bond" evidence="4">
    <location>
        <begin position="25"/>
        <end position="130"/>
    </location>
</feature>
<name>B3TK32_HALDV</name>
<reference evidence="6" key="2">
    <citation type="journal article" date="2008" name="Dev. Comp. Immunol.">
        <title>Identification of the up-regulated expression genes in hemocytes of variously colored abalone (Haliotis diversicolor Reeve, 1846) challenged with bacteria.</title>
        <authorList>
            <person name="Wang K.J."/>
            <person name="Ren H.L."/>
            <person name="Xu D.D."/>
            <person name="Cai L."/>
            <person name="Yang M."/>
        </authorList>
    </citation>
    <scope>NUCLEOTIDE SEQUENCE</scope>
</reference>
<dbReference type="GO" id="GO:0046872">
    <property type="term" value="F:metal ion binding"/>
    <property type="evidence" value="ECO:0007669"/>
    <property type="project" value="UniProtKB-KW"/>
</dbReference>
<proteinExistence type="evidence at transcript level"/>
<accession>B3TK32</accession>
<evidence type="ECO:0000256" key="3">
    <source>
        <dbReference type="PIRSR" id="PIRSR601820-1"/>
    </source>
</evidence>
<comment type="subcellular location">
    <subcellularLocation>
        <location evidence="1">Secreted</location>
    </subcellularLocation>
</comment>
<evidence type="ECO:0000256" key="4">
    <source>
        <dbReference type="PIRSR" id="PIRSR601820-3"/>
    </source>
</evidence>
<feature type="chain" id="PRO_5002799064" evidence="5">
    <location>
        <begin position="23"/>
        <end position="156"/>
    </location>
</feature>
<feature type="binding site" evidence="3">
    <location>
        <position position="23"/>
    </location>
    <ligand>
        <name>Zn(2+)</name>
        <dbReference type="ChEBI" id="CHEBI:29105"/>
        <note>ligand shared with metalloproteinase partner</note>
    </ligand>
</feature>
<sequence length="156" mass="17900">MEFSPAVLFVMAMLSVVMETEGCMCQFLPLRDYFCRADFVVKAIPSNWTTDNEGLSARSTFTLHIVHTYKIPVFLANETELTVSSWESAGLCGINPGRPSPYEQEHPRAQRPIFITGKVMEDGSLWTELCDHIVLAWRWLSKPERRRIRNFPNLTC</sequence>
<evidence type="ECO:0000256" key="1">
    <source>
        <dbReference type="ARBA" id="ARBA00004613"/>
    </source>
</evidence>
<feature type="disulfide bond" evidence="4">
    <location>
        <begin position="23"/>
        <end position="92"/>
    </location>
</feature>
<dbReference type="AlphaFoldDB" id="B3TK32"/>
<reference evidence="6" key="1">
    <citation type="submission" date="2007-10" db="EMBL/GenBank/DDBJ databases">
        <authorList>
            <person name="Ren H.-L."/>
            <person name="Wang K.-J."/>
            <person name="Xu D.-D."/>
            <person name="Cai L."/>
            <person name="Lin Z.-Y."/>
            <person name="Yang M."/>
            <person name="Qiao K."/>
            <person name="Zhang N."/>
        </authorList>
    </citation>
    <scope>NUCLEOTIDE SEQUENCE</scope>
</reference>
<evidence type="ECO:0000256" key="2">
    <source>
        <dbReference type="ARBA" id="ARBA00022525"/>
    </source>
</evidence>
<dbReference type="Gene3D" id="2.40.50.120">
    <property type="match status" value="1"/>
</dbReference>
<dbReference type="SUPFAM" id="SSF50242">
    <property type="entry name" value="TIMP-like"/>
    <property type="match status" value="1"/>
</dbReference>
<keyword evidence="5" id="KW-0732">Signal</keyword>
<dbReference type="InterPro" id="IPR008993">
    <property type="entry name" value="TIMP-like_OB-fold"/>
</dbReference>
<dbReference type="InterPro" id="IPR001820">
    <property type="entry name" value="TIMP"/>
</dbReference>
<evidence type="ECO:0000313" key="6">
    <source>
        <dbReference type="EMBL" id="ABY87360.1"/>
    </source>
</evidence>